<dbReference type="Pfam" id="PF14054">
    <property type="entry name" value="DUF4249"/>
    <property type="match status" value="1"/>
</dbReference>
<gene>
    <name evidence="1" type="ORF">LPB144_00405</name>
</gene>
<accession>A0A1L3J1F3</accession>
<evidence type="ECO:0000313" key="1">
    <source>
        <dbReference type="EMBL" id="APG58954.1"/>
    </source>
</evidence>
<protein>
    <recommendedName>
        <fullName evidence="3">DUF4249 domain-containing protein</fullName>
    </recommendedName>
</protein>
<sequence length="270" mass="31144">MKKYKSYIILLFVILLTSCEEVVDIELTESEPRLVIEASITWLKGTDGIDQKMRLTETSPFYEESLSAVEDANVLIISENGETFEFIHQNNGYYRNNQFKPSLNIKYYLQVNYNNEIYTASETLKPVSKIDFIEQTQTGGFSGEDIEVKAYYTDPENEKNFYLFKFFEDGITTLELYEDEFTNGNQIFGYYSEDNLEPGDEIDIQIQGISKSYFEYLFILRSQVGTNQGGPFETMPATVKGNIINTTNPDNYPFGFFRLSEVDSTSYTIE</sequence>
<evidence type="ECO:0008006" key="3">
    <source>
        <dbReference type="Google" id="ProtNLM"/>
    </source>
</evidence>
<dbReference type="PROSITE" id="PS51257">
    <property type="entry name" value="PROKAR_LIPOPROTEIN"/>
    <property type="match status" value="1"/>
</dbReference>
<dbReference type="Proteomes" id="UP000182510">
    <property type="component" value="Chromosome"/>
</dbReference>
<dbReference type="KEGG" id="grl:LPB144_00405"/>
<dbReference type="STRING" id="1913577.LPB144_00405"/>
<reference evidence="1 2" key="1">
    <citation type="submission" date="2016-11" db="EMBL/GenBank/DDBJ databases">
        <title>Gramella sp. LPB0144 isolated from marine environment.</title>
        <authorList>
            <person name="Kim E."/>
            <person name="Yi H."/>
        </authorList>
    </citation>
    <scope>NUCLEOTIDE SEQUENCE [LARGE SCALE GENOMIC DNA]</scope>
    <source>
        <strain evidence="1 2">LPB0144</strain>
    </source>
</reference>
<dbReference type="OrthoDB" id="1430047at2"/>
<keyword evidence="2" id="KW-1185">Reference proteome</keyword>
<organism evidence="1 2">
    <name type="scientific">Christiangramia salexigens</name>
    <dbReference type="NCBI Taxonomy" id="1913577"/>
    <lineage>
        <taxon>Bacteria</taxon>
        <taxon>Pseudomonadati</taxon>
        <taxon>Bacteroidota</taxon>
        <taxon>Flavobacteriia</taxon>
        <taxon>Flavobacteriales</taxon>
        <taxon>Flavobacteriaceae</taxon>
        <taxon>Christiangramia</taxon>
    </lineage>
</organism>
<dbReference type="AlphaFoldDB" id="A0A1L3J1F3"/>
<proteinExistence type="predicted"/>
<evidence type="ECO:0000313" key="2">
    <source>
        <dbReference type="Proteomes" id="UP000182510"/>
    </source>
</evidence>
<name>A0A1L3J1F3_9FLAO</name>
<dbReference type="EMBL" id="CP018153">
    <property type="protein sequence ID" value="APG58954.1"/>
    <property type="molecule type" value="Genomic_DNA"/>
</dbReference>
<dbReference type="RefSeq" id="WP_072551609.1">
    <property type="nucleotide sequence ID" value="NZ_CP018153.1"/>
</dbReference>
<dbReference type="InterPro" id="IPR025345">
    <property type="entry name" value="DUF4249"/>
</dbReference>